<keyword evidence="6" id="KW-1185">Reference proteome</keyword>
<evidence type="ECO:0000259" key="4">
    <source>
        <dbReference type="PROSITE" id="PS50071"/>
    </source>
</evidence>
<dbReference type="GO" id="GO:1990837">
    <property type="term" value="F:sequence-specific double-stranded DNA binding"/>
    <property type="evidence" value="ECO:0007669"/>
    <property type="project" value="TreeGrafter"/>
</dbReference>
<dbReference type="InterPro" id="IPR001356">
    <property type="entry name" value="HD"/>
</dbReference>
<dbReference type="SMART" id="SM00389">
    <property type="entry name" value="HOX"/>
    <property type="match status" value="1"/>
</dbReference>
<evidence type="ECO:0000313" key="5">
    <source>
        <dbReference type="EMBL" id="PAV14813.1"/>
    </source>
</evidence>
<dbReference type="CDD" id="cd00086">
    <property type="entry name" value="homeodomain"/>
    <property type="match status" value="1"/>
</dbReference>
<evidence type="ECO:0000256" key="3">
    <source>
        <dbReference type="SAM" id="MobiDB-lite"/>
    </source>
</evidence>
<accession>A0A286U5F9</accession>
<dbReference type="PANTHER" id="PTHR46255">
    <property type="entry name" value="SHORT STATURE HOMEOBOX"/>
    <property type="match status" value="1"/>
</dbReference>
<dbReference type="Gene3D" id="1.10.10.60">
    <property type="entry name" value="Homeodomain-like"/>
    <property type="match status" value="1"/>
</dbReference>
<dbReference type="GO" id="GO:0005634">
    <property type="term" value="C:nucleus"/>
    <property type="evidence" value="ECO:0007669"/>
    <property type="project" value="UniProtKB-SubCell"/>
</dbReference>
<feature type="compositionally biased region" description="Basic and acidic residues" evidence="3">
    <location>
        <begin position="152"/>
        <end position="161"/>
    </location>
</feature>
<gene>
    <name evidence="5" type="ORF">PNOK_0936600</name>
</gene>
<dbReference type="AlphaFoldDB" id="A0A286U5F9"/>
<feature type="region of interest" description="Disordered" evidence="3">
    <location>
        <begin position="440"/>
        <end position="466"/>
    </location>
</feature>
<evidence type="ECO:0000313" key="6">
    <source>
        <dbReference type="Proteomes" id="UP000217199"/>
    </source>
</evidence>
<dbReference type="Proteomes" id="UP000217199">
    <property type="component" value="Unassembled WGS sequence"/>
</dbReference>
<feature type="compositionally biased region" description="Polar residues" evidence="3">
    <location>
        <begin position="306"/>
        <end position="318"/>
    </location>
</feature>
<dbReference type="STRING" id="2282107.A0A286U5F9"/>
<feature type="compositionally biased region" description="Low complexity" evidence="3">
    <location>
        <begin position="554"/>
        <end position="571"/>
    </location>
</feature>
<comment type="caution">
    <text evidence="5">The sequence shown here is derived from an EMBL/GenBank/DDBJ whole genome shotgun (WGS) entry which is preliminary data.</text>
</comment>
<dbReference type="InParanoid" id="A0A286U5F9"/>
<feature type="compositionally biased region" description="Basic and acidic residues" evidence="3">
    <location>
        <begin position="457"/>
        <end position="466"/>
    </location>
</feature>
<reference evidence="5 6" key="1">
    <citation type="journal article" date="2017" name="Mol. Ecol.">
        <title>Comparative and population genomic landscape of Phellinus noxius: A hypervariable fungus causing root rot in trees.</title>
        <authorList>
            <person name="Chung C.L."/>
            <person name="Lee T.J."/>
            <person name="Akiba M."/>
            <person name="Lee H.H."/>
            <person name="Kuo T.H."/>
            <person name="Liu D."/>
            <person name="Ke H.M."/>
            <person name="Yokoi T."/>
            <person name="Roa M.B."/>
            <person name="Lu M.J."/>
            <person name="Chang Y.Y."/>
            <person name="Ann P.J."/>
            <person name="Tsai J.N."/>
            <person name="Chen C.Y."/>
            <person name="Tzean S.S."/>
            <person name="Ota Y."/>
            <person name="Hattori T."/>
            <person name="Sahashi N."/>
            <person name="Liou R.F."/>
            <person name="Kikuchi T."/>
            <person name="Tsai I.J."/>
        </authorList>
    </citation>
    <scope>NUCLEOTIDE SEQUENCE [LARGE SCALE GENOMIC DNA]</scope>
    <source>
        <strain evidence="5 6">FFPRI411160</strain>
    </source>
</reference>
<evidence type="ECO:0000256" key="2">
    <source>
        <dbReference type="RuleBase" id="RU000682"/>
    </source>
</evidence>
<feature type="DNA-binding region" description="Homeobox" evidence="1">
    <location>
        <begin position="218"/>
        <end position="277"/>
    </location>
</feature>
<feature type="domain" description="Homeobox" evidence="4">
    <location>
        <begin position="216"/>
        <end position="276"/>
    </location>
</feature>
<dbReference type="Pfam" id="PF00046">
    <property type="entry name" value="Homeodomain"/>
    <property type="match status" value="1"/>
</dbReference>
<feature type="compositionally biased region" description="Basic and acidic residues" evidence="3">
    <location>
        <begin position="618"/>
        <end position="631"/>
    </location>
</feature>
<feature type="region of interest" description="Disordered" evidence="3">
    <location>
        <begin position="274"/>
        <end position="350"/>
    </location>
</feature>
<dbReference type="EMBL" id="NBII01000011">
    <property type="protein sequence ID" value="PAV14813.1"/>
    <property type="molecule type" value="Genomic_DNA"/>
</dbReference>
<feature type="region of interest" description="Disordered" evidence="3">
    <location>
        <begin position="414"/>
        <end position="433"/>
    </location>
</feature>
<keyword evidence="1 2" id="KW-0539">Nucleus</keyword>
<sequence length="631" mass="68890">MTYSNTVYQGVSKLSRQLRISNSFILPYILWESISSSPNMRRNSSLFVWKMLLLHTYRRHSKSLTINLVSFLGVVNEVFKGFAISGLGCLSYDDQRHRCSIPTELSSSSSHPQQTRRRQRSSDPSPESRPRKRPRNRMRPSEQIGQVEEDSHEYASREGHEQPLSPSPSLSGSYEYDDDDDQEEQEHDVKGDAPLAEQPIAGPSTTAPNIPAPPPQKPKRTRQLTTPHQAAVLHALLAQSRFPTTAMREDVGRQIGLSARKVQVWFQNQRQKARKGAKEAQTSATTIAAAPSTSGSGPSHYIQRPGLTQSQLTLSGSGYSEGPLAGRPSSARGGAESIRDQQGISHSPGYSAYPLIAERHEQPTPSIRRHSRTSLDDLATVRLPSTAVATSSDVPLTGPGVPGAAVAPGGDSFSPSMPAHSHASISHPPLSPEHRIRLPPVNEVTPSRGRSGAVPFEPERFHDDPQTIRLPPLQLYHSHQPRELTTERTPTLQNPFDHPYRAQLPSAVDIPSRVSTSAISPSSLSPPLIPPPFTLEPSPVWQPSRTAAVPPIRPLSSAGSSSIPSGTGTRSQSSGALRRLSEGGEMPMFEGRILPAPRSTRFDPVRNTVAETSTFSPESRRTYSHSSDDDL</sequence>
<dbReference type="SUPFAM" id="SSF46689">
    <property type="entry name" value="Homeodomain-like"/>
    <property type="match status" value="1"/>
</dbReference>
<organism evidence="5 6">
    <name type="scientific">Pyrrhoderma noxium</name>
    <dbReference type="NCBI Taxonomy" id="2282107"/>
    <lineage>
        <taxon>Eukaryota</taxon>
        <taxon>Fungi</taxon>
        <taxon>Dikarya</taxon>
        <taxon>Basidiomycota</taxon>
        <taxon>Agaricomycotina</taxon>
        <taxon>Agaricomycetes</taxon>
        <taxon>Hymenochaetales</taxon>
        <taxon>Hymenochaetaceae</taxon>
        <taxon>Pyrrhoderma</taxon>
    </lineage>
</organism>
<keyword evidence="1 2" id="KW-0238">DNA-binding</keyword>
<comment type="subcellular location">
    <subcellularLocation>
        <location evidence="1 2">Nucleus</location>
    </subcellularLocation>
</comment>
<dbReference type="GO" id="GO:0000981">
    <property type="term" value="F:DNA-binding transcription factor activity, RNA polymerase II-specific"/>
    <property type="evidence" value="ECO:0007669"/>
    <property type="project" value="TreeGrafter"/>
</dbReference>
<feature type="region of interest" description="Disordered" evidence="3">
    <location>
        <begin position="102"/>
        <end position="227"/>
    </location>
</feature>
<feature type="compositionally biased region" description="Low complexity" evidence="3">
    <location>
        <begin position="282"/>
        <end position="299"/>
    </location>
</feature>
<feature type="region of interest" description="Disordered" evidence="3">
    <location>
        <begin position="536"/>
        <end position="631"/>
    </location>
</feature>
<dbReference type="InterPro" id="IPR052631">
    <property type="entry name" value="Paired_homeobox_Bicoid"/>
</dbReference>
<feature type="compositionally biased region" description="Low complexity" evidence="3">
    <location>
        <begin position="163"/>
        <end position="174"/>
    </location>
</feature>
<dbReference type="OrthoDB" id="6159439at2759"/>
<dbReference type="PANTHER" id="PTHR46255:SF3">
    <property type="entry name" value="HOMEOBOX DOMAIN-CONTAINING PROTEIN"/>
    <property type="match status" value="1"/>
</dbReference>
<keyword evidence="1 2" id="KW-0371">Homeobox</keyword>
<name>A0A286U5F9_9AGAM</name>
<proteinExistence type="predicted"/>
<dbReference type="PROSITE" id="PS50071">
    <property type="entry name" value="HOMEOBOX_2"/>
    <property type="match status" value="1"/>
</dbReference>
<evidence type="ECO:0000256" key="1">
    <source>
        <dbReference type="PROSITE-ProRule" id="PRU00108"/>
    </source>
</evidence>
<dbReference type="InterPro" id="IPR009057">
    <property type="entry name" value="Homeodomain-like_sf"/>
</dbReference>
<feature type="compositionally biased region" description="Acidic residues" evidence="3">
    <location>
        <begin position="175"/>
        <end position="186"/>
    </location>
</feature>
<protein>
    <submittedName>
        <fullName evidence="5">Zinc finger (Homeobox domain)</fullName>
    </submittedName>
</protein>